<keyword evidence="3" id="KW-1185">Reference proteome</keyword>
<dbReference type="EMBL" id="VKHS01000898">
    <property type="protein sequence ID" value="MBB0232372.1"/>
    <property type="molecule type" value="Genomic_DNA"/>
</dbReference>
<feature type="compositionally biased region" description="Pro residues" evidence="1">
    <location>
        <begin position="1"/>
        <end position="19"/>
    </location>
</feature>
<gene>
    <name evidence="2" type="ORF">FOE67_23470</name>
</gene>
<dbReference type="InterPro" id="IPR031423">
    <property type="entry name" value="Phosphatase_SCO2771"/>
</dbReference>
<feature type="region of interest" description="Disordered" evidence="1">
    <location>
        <begin position="1"/>
        <end position="21"/>
    </location>
</feature>
<evidence type="ECO:0000313" key="2">
    <source>
        <dbReference type="EMBL" id="MBB0232372.1"/>
    </source>
</evidence>
<evidence type="ECO:0000256" key="1">
    <source>
        <dbReference type="SAM" id="MobiDB-lite"/>
    </source>
</evidence>
<protein>
    <submittedName>
        <fullName evidence="2">Phosphatase</fullName>
    </submittedName>
</protein>
<sequence length="274" mass="29381">MSAAPVPPGPPVRQVPPAPSRSELLEHLVRTRIAGEVATPRENNLSHYRELANGNRYYWLGVELGDRWNDEQDVLAVMAERCGVNEDPAHRRGQDTIDPELTVAALDRTAEVLRRTAERGGRFLSATGHPGGLLDTHSRVTAALVAAGCELVRVPLGLTADEGVVTQLAGVAMYERGASLWHTHSPAPMAEILRALPQEGEAPPDLVIADHGWAGCAAQHGIETVGFADCNDPALFLAEAEGTLAVCVPLDDHVTDPRYYEPMTAYLLAAAGLE</sequence>
<name>A0A7W3XZ02_9ACTN</name>
<reference evidence="3" key="1">
    <citation type="submission" date="2019-10" db="EMBL/GenBank/DDBJ databases">
        <title>Streptomyces sp. nov., a novel actinobacterium isolated from alkaline environment.</title>
        <authorList>
            <person name="Golinska P."/>
        </authorList>
    </citation>
    <scope>NUCLEOTIDE SEQUENCE [LARGE SCALE GENOMIC DNA]</scope>
    <source>
        <strain evidence="3">DSM 42108</strain>
    </source>
</reference>
<evidence type="ECO:0000313" key="3">
    <source>
        <dbReference type="Proteomes" id="UP000530234"/>
    </source>
</evidence>
<accession>A0A7W3XZ02</accession>
<comment type="caution">
    <text evidence="2">The sequence shown here is derived from an EMBL/GenBank/DDBJ whole genome shotgun (WGS) entry which is preliminary data.</text>
</comment>
<organism evidence="2 3">
    <name type="scientific">Streptomyces calidiresistens</name>
    <dbReference type="NCBI Taxonomy" id="1485586"/>
    <lineage>
        <taxon>Bacteria</taxon>
        <taxon>Bacillati</taxon>
        <taxon>Actinomycetota</taxon>
        <taxon>Actinomycetes</taxon>
        <taxon>Kitasatosporales</taxon>
        <taxon>Streptomycetaceae</taxon>
        <taxon>Streptomyces</taxon>
    </lineage>
</organism>
<dbReference type="Pfam" id="PF15698">
    <property type="entry name" value="Phosphatase"/>
    <property type="match status" value="1"/>
</dbReference>
<dbReference type="RefSeq" id="WP_182666913.1">
    <property type="nucleotide sequence ID" value="NZ_VKHS01000898.1"/>
</dbReference>
<dbReference type="Proteomes" id="UP000530234">
    <property type="component" value="Unassembled WGS sequence"/>
</dbReference>
<dbReference type="AlphaFoldDB" id="A0A7W3XZ02"/>
<proteinExistence type="predicted"/>